<feature type="transmembrane region" description="Helical" evidence="1">
    <location>
        <begin position="211"/>
        <end position="233"/>
    </location>
</feature>
<feature type="transmembrane region" description="Helical" evidence="1">
    <location>
        <begin position="21"/>
        <end position="48"/>
    </location>
</feature>
<feature type="transmembrane region" description="Helical" evidence="1">
    <location>
        <begin position="175"/>
        <end position="199"/>
    </location>
</feature>
<evidence type="ECO:0000259" key="2">
    <source>
        <dbReference type="Pfam" id="PF25231"/>
    </source>
</evidence>
<evidence type="ECO:0000256" key="1">
    <source>
        <dbReference type="SAM" id="Phobius"/>
    </source>
</evidence>
<organism evidence="3 4">
    <name type="scientific">Halobium palmae</name>
    <dbReference type="NCBI Taxonomy" id="1776492"/>
    <lineage>
        <taxon>Archaea</taxon>
        <taxon>Methanobacteriati</taxon>
        <taxon>Methanobacteriota</taxon>
        <taxon>Stenosarchaea group</taxon>
        <taxon>Halobacteria</taxon>
        <taxon>Halobacteriales</taxon>
        <taxon>Haloferacaceae</taxon>
        <taxon>Halobium</taxon>
    </lineage>
</organism>
<reference evidence="3 4" key="1">
    <citation type="journal article" date="2019" name="Int. J. Syst. Evol. Microbiol.">
        <title>The Global Catalogue of Microorganisms (GCM) 10K type strain sequencing project: providing services to taxonomists for standard genome sequencing and annotation.</title>
        <authorList>
            <consortium name="The Broad Institute Genomics Platform"/>
            <consortium name="The Broad Institute Genome Sequencing Center for Infectious Disease"/>
            <person name="Wu L."/>
            <person name="Ma J."/>
        </authorList>
    </citation>
    <scope>NUCLEOTIDE SEQUENCE [LARGE SCALE GENOMIC DNA]</scope>
    <source>
        <strain evidence="3 4">NBRC 111368</strain>
    </source>
</reference>
<evidence type="ECO:0000313" key="3">
    <source>
        <dbReference type="EMBL" id="MFC6723265.1"/>
    </source>
</evidence>
<evidence type="ECO:0000313" key="4">
    <source>
        <dbReference type="Proteomes" id="UP001596328"/>
    </source>
</evidence>
<keyword evidence="1" id="KW-0472">Membrane</keyword>
<accession>A0ABD5RVC6</accession>
<dbReference type="Proteomes" id="UP001596328">
    <property type="component" value="Unassembled WGS sequence"/>
</dbReference>
<sequence>MALNVTQSLTGGLRRTATKNGLLLIVAYAVLGSVWQVVFSSLFVRWMSTTFPELPNAGGGLLTIDAPMSLLAIAAIVLLLTLNYLTIVAIRVFVGGYSQSLPREVLTRNVPLAIANTLVGGIVFSLLMLIGSILLFIPGIIAYLAFVFMTVFIAVEDENFVAAFRDSWRLTRGNWIRLFLLFTGSFVGMVALSLIVTFGSTVIGSTAVSTLVTTVVYLPLSMFLLGILAEAFLQLQNERRSEQ</sequence>
<feature type="domain" description="DUF7847" evidence="2">
    <location>
        <begin position="3"/>
        <end position="235"/>
    </location>
</feature>
<feature type="transmembrane region" description="Helical" evidence="1">
    <location>
        <begin position="106"/>
        <end position="127"/>
    </location>
</feature>
<gene>
    <name evidence="3" type="ORF">ACFQE1_02420</name>
</gene>
<dbReference type="AlphaFoldDB" id="A0ABD5RVC6"/>
<keyword evidence="1" id="KW-0812">Transmembrane</keyword>
<dbReference type="Pfam" id="PF25231">
    <property type="entry name" value="DUF7847"/>
    <property type="match status" value="1"/>
</dbReference>
<name>A0ABD5RVC6_9EURY</name>
<proteinExistence type="predicted"/>
<feature type="transmembrane region" description="Helical" evidence="1">
    <location>
        <begin position="68"/>
        <end position="94"/>
    </location>
</feature>
<protein>
    <recommendedName>
        <fullName evidence="2">DUF7847 domain-containing protein</fullName>
    </recommendedName>
</protein>
<keyword evidence="4" id="KW-1185">Reference proteome</keyword>
<keyword evidence="1" id="KW-1133">Transmembrane helix</keyword>
<feature type="transmembrane region" description="Helical" evidence="1">
    <location>
        <begin position="133"/>
        <end position="155"/>
    </location>
</feature>
<dbReference type="InterPro" id="IPR057169">
    <property type="entry name" value="DUF7847"/>
</dbReference>
<comment type="caution">
    <text evidence="3">The sequence shown here is derived from an EMBL/GenBank/DDBJ whole genome shotgun (WGS) entry which is preliminary data.</text>
</comment>
<dbReference type="EMBL" id="JBHSWU010000009">
    <property type="protein sequence ID" value="MFC6723265.1"/>
    <property type="molecule type" value="Genomic_DNA"/>
</dbReference>